<evidence type="ECO:0000256" key="9">
    <source>
        <dbReference type="ARBA" id="ARBA00023170"/>
    </source>
</evidence>
<dbReference type="Pfam" id="PF00560">
    <property type="entry name" value="LRR_1"/>
    <property type="match status" value="2"/>
</dbReference>
<evidence type="ECO:0000256" key="3">
    <source>
        <dbReference type="ARBA" id="ARBA00022475"/>
    </source>
</evidence>
<comment type="subcellular location">
    <subcellularLocation>
        <location evidence="1">Cell membrane</location>
        <topology evidence="1">Single-pass type I membrane protein</topology>
    </subcellularLocation>
</comment>
<keyword evidence="12" id="KW-1185">Reference proteome</keyword>
<evidence type="ECO:0000313" key="12">
    <source>
        <dbReference type="Proteomes" id="UP001054252"/>
    </source>
</evidence>
<dbReference type="PANTHER" id="PTHR27004">
    <property type="entry name" value="RECEPTOR-LIKE PROTEIN 12 ISOFORM X1"/>
    <property type="match status" value="1"/>
</dbReference>
<evidence type="ECO:0000313" key="11">
    <source>
        <dbReference type="EMBL" id="GKV49179.1"/>
    </source>
</evidence>
<dbReference type="Gene3D" id="3.80.10.10">
    <property type="entry name" value="Ribonuclease Inhibitor"/>
    <property type="match status" value="1"/>
</dbReference>
<gene>
    <name evidence="11" type="ORF">SLEP1_g55942</name>
</gene>
<dbReference type="Proteomes" id="UP001054252">
    <property type="component" value="Unassembled WGS sequence"/>
</dbReference>
<keyword evidence="10" id="KW-0325">Glycoprotein</keyword>
<comment type="caution">
    <text evidence="11">The sequence shown here is derived from an EMBL/GenBank/DDBJ whole genome shotgun (WGS) entry which is preliminary data.</text>
</comment>
<dbReference type="InterPro" id="IPR001611">
    <property type="entry name" value="Leu-rich_rpt"/>
</dbReference>
<reference evidence="11 12" key="1">
    <citation type="journal article" date="2021" name="Commun. Biol.">
        <title>The genome of Shorea leprosula (Dipterocarpaceae) highlights the ecological relevance of drought in aseasonal tropical rainforests.</title>
        <authorList>
            <person name="Ng K.K.S."/>
            <person name="Kobayashi M.J."/>
            <person name="Fawcett J.A."/>
            <person name="Hatakeyama M."/>
            <person name="Paape T."/>
            <person name="Ng C.H."/>
            <person name="Ang C.C."/>
            <person name="Tnah L.H."/>
            <person name="Lee C.T."/>
            <person name="Nishiyama T."/>
            <person name="Sese J."/>
            <person name="O'Brien M.J."/>
            <person name="Copetti D."/>
            <person name="Mohd Noor M.I."/>
            <person name="Ong R.C."/>
            <person name="Putra M."/>
            <person name="Sireger I.Z."/>
            <person name="Indrioko S."/>
            <person name="Kosugi Y."/>
            <person name="Izuno A."/>
            <person name="Isagi Y."/>
            <person name="Lee S.L."/>
            <person name="Shimizu K.K."/>
        </authorList>
    </citation>
    <scope>NUCLEOTIDE SEQUENCE [LARGE SCALE GENOMIC DNA]</scope>
    <source>
        <strain evidence="11">214</strain>
    </source>
</reference>
<proteinExistence type="inferred from homology"/>
<protein>
    <submittedName>
        <fullName evidence="11">Uncharacterized protein</fullName>
    </submittedName>
</protein>
<evidence type="ECO:0000256" key="6">
    <source>
        <dbReference type="ARBA" id="ARBA00022737"/>
    </source>
</evidence>
<keyword evidence="5" id="KW-0812">Transmembrane</keyword>
<dbReference type="PRINTS" id="PR00019">
    <property type="entry name" value="LEURICHRPT"/>
</dbReference>
<accession>A0AAV5MJJ9</accession>
<dbReference type="FunFam" id="3.80.10.10:FF:000111">
    <property type="entry name" value="LRR receptor-like serine/threonine-protein kinase ERECTA"/>
    <property type="match status" value="1"/>
</dbReference>
<evidence type="ECO:0000256" key="10">
    <source>
        <dbReference type="ARBA" id="ARBA00023180"/>
    </source>
</evidence>
<evidence type="ECO:0000256" key="2">
    <source>
        <dbReference type="ARBA" id="ARBA00009592"/>
    </source>
</evidence>
<dbReference type="GO" id="GO:0005886">
    <property type="term" value="C:plasma membrane"/>
    <property type="evidence" value="ECO:0007669"/>
    <property type="project" value="UniProtKB-SubCell"/>
</dbReference>
<dbReference type="AlphaFoldDB" id="A0AAV5MJJ9"/>
<evidence type="ECO:0000256" key="1">
    <source>
        <dbReference type="ARBA" id="ARBA00004251"/>
    </source>
</evidence>
<dbReference type="InterPro" id="IPR032675">
    <property type="entry name" value="LRR_dom_sf"/>
</dbReference>
<keyword evidence="8" id="KW-0472">Membrane</keyword>
<sequence>MPAFYFPQLRIIDVAQNDLVGFLPNNYFKILKGMRDVAPADKVKFEYIGDFEFYHEDSVKIVMKGSMVKLERILKIFTTIVFSSNQIHGPIPEELGELNSLLLLNLSHKSLNGQIPSSLRKSVELESLDLSSNNLEGKILEQLTYLTFLSILNLSHNELVGHIPEGKQFSTFSNDSYIGNSGLCGFPLTKNCHEEEEPEAPPKFYEEDDSATLFEWKFAL</sequence>
<name>A0AAV5MJJ9_9ROSI</name>
<keyword evidence="6" id="KW-0677">Repeat</keyword>
<dbReference type="SUPFAM" id="SSF52058">
    <property type="entry name" value="L domain-like"/>
    <property type="match status" value="1"/>
</dbReference>
<organism evidence="11 12">
    <name type="scientific">Rubroshorea leprosula</name>
    <dbReference type="NCBI Taxonomy" id="152421"/>
    <lineage>
        <taxon>Eukaryota</taxon>
        <taxon>Viridiplantae</taxon>
        <taxon>Streptophyta</taxon>
        <taxon>Embryophyta</taxon>
        <taxon>Tracheophyta</taxon>
        <taxon>Spermatophyta</taxon>
        <taxon>Magnoliopsida</taxon>
        <taxon>eudicotyledons</taxon>
        <taxon>Gunneridae</taxon>
        <taxon>Pentapetalae</taxon>
        <taxon>rosids</taxon>
        <taxon>malvids</taxon>
        <taxon>Malvales</taxon>
        <taxon>Dipterocarpaceae</taxon>
        <taxon>Rubroshorea</taxon>
    </lineage>
</organism>
<keyword evidence="9" id="KW-0675">Receptor</keyword>
<evidence type="ECO:0000256" key="4">
    <source>
        <dbReference type="ARBA" id="ARBA00022614"/>
    </source>
</evidence>
<evidence type="ECO:0000256" key="8">
    <source>
        <dbReference type="ARBA" id="ARBA00023136"/>
    </source>
</evidence>
<evidence type="ECO:0000256" key="7">
    <source>
        <dbReference type="ARBA" id="ARBA00022989"/>
    </source>
</evidence>
<comment type="similarity">
    <text evidence="2">Belongs to the RLP family.</text>
</comment>
<keyword evidence="4" id="KW-0433">Leucine-rich repeat</keyword>
<evidence type="ECO:0000256" key="5">
    <source>
        <dbReference type="ARBA" id="ARBA00022692"/>
    </source>
</evidence>
<keyword evidence="3" id="KW-1003">Cell membrane</keyword>
<keyword evidence="7" id="KW-1133">Transmembrane helix</keyword>
<dbReference type="PANTHER" id="PTHR27004:SF428">
    <property type="entry name" value="OS01G0160600 PROTEIN"/>
    <property type="match status" value="1"/>
</dbReference>
<dbReference type="EMBL" id="BPVZ01000288">
    <property type="protein sequence ID" value="GKV49179.1"/>
    <property type="molecule type" value="Genomic_DNA"/>
</dbReference>